<protein>
    <submittedName>
        <fullName evidence="12">TonB family protein</fullName>
    </submittedName>
</protein>
<evidence type="ECO:0000256" key="9">
    <source>
        <dbReference type="ARBA" id="ARBA00023136"/>
    </source>
</evidence>
<dbReference type="NCBIfam" id="TIGR01352">
    <property type="entry name" value="tonB_Cterm"/>
    <property type="match status" value="1"/>
</dbReference>
<dbReference type="GO" id="GO:0098797">
    <property type="term" value="C:plasma membrane protein complex"/>
    <property type="evidence" value="ECO:0007669"/>
    <property type="project" value="TreeGrafter"/>
</dbReference>
<dbReference type="InterPro" id="IPR037682">
    <property type="entry name" value="TonB_C"/>
</dbReference>
<sequence length="479" mass="53069">MSTLPYLLIASLYLLLFYGCYWLLLRRNTFFGLNRAYLLATVGLALVLPLVELPIGTADSLPMGTLTLPTFVVGSASQSNSLTITQWIWLLYSIGVAVMLLRLGLNLLSVFKLINRGSTQHKPDYTLVRLPDDSTPSFSFGRYLVLNQTDSLTEPDALMRHEEAHIRQRHTADVLFIEIAQAALWFNPVLWLYKHALQEVHEFLADRTVLKTPQPDYPRQLVAYALNMPITALTTPFVSKSTLKQRIIMLQKPASHRRALLGYALILPVAACLVMCTQSGQDQSQNAVVPANEQAATRKAVKVEGEIFTVVENQPEFPGGMKELGAYLANHLQYPATAQKAKAEGRVFVNFIVTKTGEVTDVKLLKGIGYGADEEAIRVVQNMPNWQPATQNGKLVNVRYNLPINFTLEDKSEQASINRMPPPPPPSVPVNDASAFNGIEHFTLNGKATTKEVIAAISANDIATMDVIKETKTIAIRTK</sequence>
<keyword evidence="4" id="KW-1003">Cell membrane</keyword>
<evidence type="ECO:0000256" key="3">
    <source>
        <dbReference type="ARBA" id="ARBA00022448"/>
    </source>
</evidence>
<dbReference type="Gene3D" id="3.30.1150.10">
    <property type="match status" value="1"/>
</dbReference>
<dbReference type="PRINTS" id="PR01374">
    <property type="entry name" value="TONBPROTEIN"/>
</dbReference>
<proteinExistence type="inferred from homology"/>
<accession>A0A7K1SAE5</accession>
<feature type="transmembrane region" description="Helical" evidence="10">
    <location>
        <begin position="260"/>
        <end position="280"/>
    </location>
</feature>
<keyword evidence="8 10" id="KW-1133">Transmembrane helix</keyword>
<organism evidence="12 13">
    <name type="scientific">Spirosoma arboris</name>
    <dbReference type="NCBI Taxonomy" id="2682092"/>
    <lineage>
        <taxon>Bacteria</taxon>
        <taxon>Pseudomonadati</taxon>
        <taxon>Bacteroidota</taxon>
        <taxon>Cytophagia</taxon>
        <taxon>Cytophagales</taxon>
        <taxon>Cytophagaceae</taxon>
        <taxon>Spirosoma</taxon>
    </lineage>
</organism>
<keyword evidence="9 10" id="KW-0472">Membrane</keyword>
<dbReference type="GO" id="GO:0015891">
    <property type="term" value="P:siderophore transport"/>
    <property type="evidence" value="ECO:0007669"/>
    <property type="project" value="InterPro"/>
</dbReference>
<dbReference type="Proteomes" id="UP000436006">
    <property type="component" value="Unassembled WGS sequence"/>
</dbReference>
<dbReference type="SUPFAM" id="SSF74653">
    <property type="entry name" value="TolA/TonB C-terminal domain"/>
    <property type="match status" value="1"/>
</dbReference>
<dbReference type="GO" id="GO:0015031">
    <property type="term" value="P:protein transport"/>
    <property type="evidence" value="ECO:0007669"/>
    <property type="project" value="UniProtKB-KW"/>
</dbReference>
<gene>
    <name evidence="12" type="ORF">GO755_12015</name>
</gene>
<evidence type="ECO:0000256" key="7">
    <source>
        <dbReference type="ARBA" id="ARBA00022927"/>
    </source>
</evidence>
<evidence type="ECO:0000256" key="8">
    <source>
        <dbReference type="ARBA" id="ARBA00022989"/>
    </source>
</evidence>
<evidence type="ECO:0000256" key="6">
    <source>
        <dbReference type="ARBA" id="ARBA00022692"/>
    </source>
</evidence>
<dbReference type="PROSITE" id="PS52015">
    <property type="entry name" value="TONB_CTD"/>
    <property type="match status" value="1"/>
</dbReference>
<dbReference type="InterPro" id="IPR051045">
    <property type="entry name" value="TonB-dependent_transducer"/>
</dbReference>
<dbReference type="Pfam" id="PF03544">
    <property type="entry name" value="TonB_C"/>
    <property type="match status" value="1"/>
</dbReference>
<dbReference type="EMBL" id="WPIN01000004">
    <property type="protein sequence ID" value="MVM30760.1"/>
    <property type="molecule type" value="Genomic_DNA"/>
</dbReference>
<keyword evidence="5" id="KW-0997">Cell inner membrane</keyword>
<dbReference type="GO" id="GO:0055085">
    <property type="term" value="P:transmembrane transport"/>
    <property type="evidence" value="ECO:0007669"/>
    <property type="project" value="InterPro"/>
</dbReference>
<evidence type="ECO:0000256" key="10">
    <source>
        <dbReference type="SAM" id="Phobius"/>
    </source>
</evidence>
<dbReference type="GO" id="GO:0030288">
    <property type="term" value="C:outer membrane-bounded periplasmic space"/>
    <property type="evidence" value="ECO:0007669"/>
    <property type="project" value="InterPro"/>
</dbReference>
<comment type="similarity">
    <text evidence="2">Belongs to the TonB family.</text>
</comment>
<evidence type="ECO:0000313" key="12">
    <source>
        <dbReference type="EMBL" id="MVM30760.1"/>
    </source>
</evidence>
<evidence type="ECO:0000313" key="13">
    <source>
        <dbReference type="Proteomes" id="UP000436006"/>
    </source>
</evidence>
<dbReference type="PANTHER" id="PTHR33446">
    <property type="entry name" value="PROTEIN TONB-RELATED"/>
    <property type="match status" value="1"/>
</dbReference>
<keyword evidence="6 10" id="KW-0812">Transmembrane</keyword>
<dbReference type="InterPro" id="IPR003538">
    <property type="entry name" value="TonB"/>
</dbReference>
<dbReference type="InterPro" id="IPR008756">
    <property type="entry name" value="Peptidase_M56"/>
</dbReference>
<evidence type="ECO:0000259" key="11">
    <source>
        <dbReference type="PROSITE" id="PS52015"/>
    </source>
</evidence>
<comment type="subcellular location">
    <subcellularLocation>
        <location evidence="1">Cell inner membrane</location>
        <topology evidence="1">Single-pass membrane protein</topology>
        <orientation evidence="1">Periplasmic side</orientation>
    </subcellularLocation>
</comment>
<name>A0A7K1SAE5_9BACT</name>
<dbReference type="AlphaFoldDB" id="A0A7K1SAE5"/>
<feature type="transmembrane region" description="Helical" evidence="10">
    <location>
        <begin position="6"/>
        <end position="24"/>
    </location>
</feature>
<evidence type="ECO:0000256" key="5">
    <source>
        <dbReference type="ARBA" id="ARBA00022519"/>
    </source>
</evidence>
<evidence type="ECO:0000256" key="2">
    <source>
        <dbReference type="ARBA" id="ARBA00006555"/>
    </source>
</evidence>
<keyword evidence="13" id="KW-1185">Reference proteome</keyword>
<keyword evidence="3" id="KW-0813">Transport</keyword>
<feature type="transmembrane region" description="Helical" evidence="10">
    <location>
        <begin position="87"/>
        <end position="108"/>
    </location>
</feature>
<evidence type="ECO:0000256" key="4">
    <source>
        <dbReference type="ARBA" id="ARBA00022475"/>
    </source>
</evidence>
<dbReference type="PANTHER" id="PTHR33446:SF2">
    <property type="entry name" value="PROTEIN TONB"/>
    <property type="match status" value="1"/>
</dbReference>
<comment type="caution">
    <text evidence="12">The sequence shown here is derived from an EMBL/GenBank/DDBJ whole genome shotgun (WGS) entry which is preliminary data.</text>
</comment>
<dbReference type="RefSeq" id="WP_157585019.1">
    <property type="nucleotide sequence ID" value="NZ_WPIN01000004.1"/>
</dbReference>
<feature type="domain" description="TonB C-terminal" evidence="11">
    <location>
        <begin position="319"/>
        <end position="415"/>
    </location>
</feature>
<feature type="transmembrane region" description="Helical" evidence="10">
    <location>
        <begin position="36"/>
        <end position="55"/>
    </location>
</feature>
<dbReference type="GO" id="GO:0031992">
    <property type="term" value="F:energy transducer activity"/>
    <property type="evidence" value="ECO:0007669"/>
    <property type="project" value="InterPro"/>
</dbReference>
<keyword evidence="7" id="KW-0653">Protein transport</keyword>
<reference evidence="12 13" key="1">
    <citation type="submission" date="2019-12" db="EMBL/GenBank/DDBJ databases">
        <title>Spirosoma sp. HMF4905 genome sequencing and assembly.</title>
        <authorList>
            <person name="Kang H."/>
            <person name="Cha I."/>
            <person name="Kim H."/>
            <person name="Joh K."/>
        </authorList>
    </citation>
    <scope>NUCLEOTIDE SEQUENCE [LARGE SCALE GENOMIC DNA]</scope>
    <source>
        <strain evidence="12 13">HMF4905</strain>
    </source>
</reference>
<dbReference type="InterPro" id="IPR006260">
    <property type="entry name" value="TonB/TolA_C"/>
</dbReference>
<evidence type="ECO:0000256" key="1">
    <source>
        <dbReference type="ARBA" id="ARBA00004383"/>
    </source>
</evidence>
<dbReference type="Pfam" id="PF05569">
    <property type="entry name" value="Peptidase_M56"/>
    <property type="match status" value="1"/>
</dbReference>